<evidence type="ECO:0000256" key="1">
    <source>
        <dbReference type="ARBA" id="ARBA00004651"/>
    </source>
</evidence>
<feature type="domain" description="Major facilitator superfamily (MFS) profile" evidence="8">
    <location>
        <begin position="19"/>
        <end position="396"/>
    </location>
</feature>
<keyword evidence="10" id="KW-1185">Reference proteome</keyword>
<feature type="transmembrane region" description="Helical" evidence="7">
    <location>
        <begin position="260"/>
        <end position="278"/>
    </location>
</feature>
<keyword evidence="2" id="KW-0813">Transport</keyword>
<feature type="transmembrane region" description="Helical" evidence="7">
    <location>
        <begin position="54"/>
        <end position="74"/>
    </location>
</feature>
<evidence type="ECO:0000256" key="2">
    <source>
        <dbReference type="ARBA" id="ARBA00022448"/>
    </source>
</evidence>
<evidence type="ECO:0000256" key="5">
    <source>
        <dbReference type="ARBA" id="ARBA00022989"/>
    </source>
</evidence>
<dbReference type="Pfam" id="PF07690">
    <property type="entry name" value="MFS_1"/>
    <property type="match status" value="1"/>
</dbReference>
<accession>A0ABU9CPH3</accession>
<evidence type="ECO:0000256" key="3">
    <source>
        <dbReference type="ARBA" id="ARBA00022475"/>
    </source>
</evidence>
<dbReference type="PROSITE" id="PS50850">
    <property type="entry name" value="MFS"/>
    <property type="match status" value="1"/>
</dbReference>
<evidence type="ECO:0000313" key="9">
    <source>
        <dbReference type="EMBL" id="MEK8052477.1"/>
    </source>
</evidence>
<gene>
    <name evidence="9" type="ORF">AACH10_19650</name>
</gene>
<evidence type="ECO:0000256" key="6">
    <source>
        <dbReference type="ARBA" id="ARBA00023136"/>
    </source>
</evidence>
<protein>
    <submittedName>
        <fullName evidence="9">MFS transporter</fullName>
    </submittedName>
</protein>
<feature type="transmembrane region" description="Helical" evidence="7">
    <location>
        <begin position="148"/>
        <end position="168"/>
    </location>
</feature>
<feature type="transmembrane region" description="Helical" evidence="7">
    <location>
        <begin position="228"/>
        <end position="248"/>
    </location>
</feature>
<keyword evidence="4 7" id="KW-0812">Transmembrane</keyword>
<dbReference type="PANTHER" id="PTHR23517:SF3">
    <property type="entry name" value="INTEGRAL MEMBRANE TRANSPORT PROTEIN"/>
    <property type="match status" value="1"/>
</dbReference>
<dbReference type="InterPro" id="IPR036259">
    <property type="entry name" value="MFS_trans_sf"/>
</dbReference>
<organism evidence="9 10">
    <name type="scientific">Pseudaquabacterium inlustre</name>
    <dbReference type="NCBI Taxonomy" id="2984192"/>
    <lineage>
        <taxon>Bacteria</taxon>
        <taxon>Pseudomonadati</taxon>
        <taxon>Pseudomonadota</taxon>
        <taxon>Betaproteobacteria</taxon>
        <taxon>Burkholderiales</taxon>
        <taxon>Sphaerotilaceae</taxon>
        <taxon>Pseudaquabacterium</taxon>
    </lineage>
</organism>
<keyword evidence="6 7" id="KW-0472">Membrane</keyword>
<proteinExistence type="predicted"/>
<feature type="transmembrane region" description="Helical" evidence="7">
    <location>
        <begin position="376"/>
        <end position="394"/>
    </location>
</feature>
<dbReference type="InterPro" id="IPR011701">
    <property type="entry name" value="MFS"/>
</dbReference>
<dbReference type="Gene3D" id="1.20.1250.20">
    <property type="entry name" value="MFS general substrate transporter like domains"/>
    <property type="match status" value="1"/>
</dbReference>
<dbReference type="RefSeq" id="WP_341412183.1">
    <property type="nucleotide sequence ID" value="NZ_JBBUTH010000009.1"/>
</dbReference>
<dbReference type="PANTHER" id="PTHR23517">
    <property type="entry name" value="RESISTANCE PROTEIN MDTM, PUTATIVE-RELATED-RELATED"/>
    <property type="match status" value="1"/>
</dbReference>
<feature type="transmembrane region" description="Helical" evidence="7">
    <location>
        <begin position="109"/>
        <end position="128"/>
    </location>
</feature>
<evidence type="ECO:0000256" key="4">
    <source>
        <dbReference type="ARBA" id="ARBA00022692"/>
    </source>
</evidence>
<comment type="subcellular location">
    <subcellularLocation>
        <location evidence="1">Cell membrane</location>
        <topology evidence="1">Multi-pass membrane protein</topology>
    </subcellularLocation>
</comment>
<feature type="transmembrane region" description="Helical" evidence="7">
    <location>
        <begin position="174"/>
        <end position="192"/>
    </location>
</feature>
<keyword evidence="3" id="KW-1003">Cell membrane</keyword>
<dbReference type="SUPFAM" id="SSF103473">
    <property type="entry name" value="MFS general substrate transporter"/>
    <property type="match status" value="1"/>
</dbReference>
<reference evidence="9 10" key="1">
    <citation type="submission" date="2024-04" db="EMBL/GenBank/DDBJ databases">
        <title>Novel species of the genus Ideonella isolated from streams.</title>
        <authorList>
            <person name="Lu H."/>
        </authorList>
    </citation>
    <scope>NUCLEOTIDE SEQUENCE [LARGE SCALE GENOMIC DNA]</scope>
    <source>
        <strain evidence="9 10">DXS22W</strain>
    </source>
</reference>
<dbReference type="InterPro" id="IPR050171">
    <property type="entry name" value="MFS_Transporters"/>
</dbReference>
<comment type="caution">
    <text evidence="9">The sequence shown here is derived from an EMBL/GenBank/DDBJ whole genome shotgun (WGS) entry which is preliminary data.</text>
</comment>
<evidence type="ECO:0000313" key="10">
    <source>
        <dbReference type="Proteomes" id="UP001365405"/>
    </source>
</evidence>
<sequence>MSDPATPARATAPDGPAFSSFFVLIGALIGLHASMAATRVAASLYLLKHGHPEWMVGVLLSLFAVAPIGLSLWAGRLADRHGLHRPMGVGVAMALAGTGILVASQHLGALALGALLTGGALSVGAVGIQREVGQLAHDPSQLKRVFAWVALGPALSNALSPVLAGLLIDHVGYRAAFGFAFAMPLLAWGLTLRLPRRSPAHAEAARLAARRQRPDAWGLLRLPALRRLLVLNVVLAACWDAHSFAVPVIGHARGLSASEIGVVLGAFAAAATVVRLVISAFSARIEERQALRGAMVLATAVMLGYAWLPGSLGMMAGSALLGLALGSVQPMVLALLHQVTPADRQGEALGVRMLFTNAATVSMPGGFGLLAGATAAAAPMWLMAALLLASFGTLRRLSEGHANAQAVAGPDAGGPPGS</sequence>
<feature type="transmembrane region" description="Helical" evidence="7">
    <location>
        <begin position="314"/>
        <end position="337"/>
    </location>
</feature>
<feature type="transmembrane region" description="Helical" evidence="7">
    <location>
        <begin position="21"/>
        <end position="42"/>
    </location>
</feature>
<name>A0ABU9CPH3_9BURK</name>
<dbReference type="Proteomes" id="UP001365405">
    <property type="component" value="Unassembled WGS sequence"/>
</dbReference>
<evidence type="ECO:0000256" key="7">
    <source>
        <dbReference type="SAM" id="Phobius"/>
    </source>
</evidence>
<keyword evidence="5 7" id="KW-1133">Transmembrane helix</keyword>
<evidence type="ECO:0000259" key="8">
    <source>
        <dbReference type="PROSITE" id="PS50850"/>
    </source>
</evidence>
<dbReference type="EMBL" id="JBBUTH010000009">
    <property type="protein sequence ID" value="MEK8052477.1"/>
    <property type="molecule type" value="Genomic_DNA"/>
</dbReference>
<dbReference type="InterPro" id="IPR020846">
    <property type="entry name" value="MFS_dom"/>
</dbReference>
<feature type="transmembrane region" description="Helical" evidence="7">
    <location>
        <begin position="86"/>
        <end position="103"/>
    </location>
</feature>